<dbReference type="InterPro" id="IPR023780">
    <property type="entry name" value="Chromo_domain"/>
</dbReference>
<accession>A0A6S7JRB3</accession>
<reference evidence="3" key="1">
    <citation type="submission" date="2020-04" db="EMBL/GenBank/DDBJ databases">
        <authorList>
            <person name="Alioto T."/>
            <person name="Alioto T."/>
            <person name="Gomez Garrido J."/>
        </authorList>
    </citation>
    <scope>NUCLEOTIDE SEQUENCE</scope>
    <source>
        <strain evidence="3">A484AB</strain>
    </source>
</reference>
<keyword evidence="2" id="KW-0539">Nucleus</keyword>
<dbReference type="InterPro" id="IPR023779">
    <property type="entry name" value="Chromodomain_CS"/>
</dbReference>
<dbReference type="InterPro" id="IPR016197">
    <property type="entry name" value="Chromo-like_dom_sf"/>
</dbReference>
<dbReference type="Gene3D" id="2.40.50.40">
    <property type="match status" value="1"/>
</dbReference>
<dbReference type="CDD" id="cd00024">
    <property type="entry name" value="CD_CSD"/>
    <property type="match status" value="1"/>
</dbReference>
<name>A0A6S7JRB3_PARCT</name>
<dbReference type="EMBL" id="CACRXK020020794">
    <property type="protein sequence ID" value="CAB4035175.1"/>
    <property type="molecule type" value="Genomic_DNA"/>
</dbReference>
<organism evidence="3 4">
    <name type="scientific">Paramuricea clavata</name>
    <name type="common">Red gorgonian</name>
    <name type="synonym">Violescent sea-whip</name>
    <dbReference type="NCBI Taxonomy" id="317549"/>
    <lineage>
        <taxon>Eukaryota</taxon>
        <taxon>Metazoa</taxon>
        <taxon>Cnidaria</taxon>
        <taxon>Anthozoa</taxon>
        <taxon>Octocorallia</taxon>
        <taxon>Malacalcyonacea</taxon>
        <taxon>Plexauridae</taxon>
        <taxon>Paramuricea</taxon>
    </lineage>
</organism>
<comment type="caution">
    <text evidence="3">The sequence shown here is derived from an EMBL/GenBank/DDBJ whole genome shotgun (WGS) entry which is preliminary data.</text>
</comment>
<proteinExistence type="predicted"/>
<dbReference type="AlphaFoldDB" id="A0A6S7JRB3"/>
<sequence>MAASTRGSFVDYKQLNSFSSVVMYNTTPKRRNSKFYSAERIIGRRKRLHGYEYLIKWEGWPFHSCSWEPSDNLNHALLRSYGMPAKPDGLRLERACRDFVHAIHSRLKSKSNGSVYANMELVVWRYITFGKGSPAEHKGHTMFENEGFLRFDGLPENWFYTLNQHGEGIKVKFPMKAKPIVSWTSSTFMSKSGKLEVAPKIPIEKISISFVKAACNIENIYLK</sequence>
<evidence type="ECO:0000313" key="3">
    <source>
        <dbReference type="EMBL" id="CAB4035175.1"/>
    </source>
</evidence>
<dbReference type="Pfam" id="PF00385">
    <property type="entry name" value="Chromo"/>
    <property type="match status" value="1"/>
</dbReference>
<comment type="subcellular location">
    <subcellularLocation>
        <location evidence="1">Nucleus</location>
    </subcellularLocation>
</comment>
<evidence type="ECO:0000256" key="1">
    <source>
        <dbReference type="ARBA" id="ARBA00004123"/>
    </source>
</evidence>
<dbReference type="SMART" id="SM00298">
    <property type="entry name" value="CHROMO"/>
    <property type="match status" value="1"/>
</dbReference>
<dbReference type="InterPro" id="IPR000953">
    <property type="entry name" value="Chromo/chromo_shadow_dom"/>
</dbReference>
<dbReference type="Proteomes" id="UP001152795">
    <property type="component" value="Unassembled WGS sequence"/>
</dbReference>
<keyword evidence="4" id="KW-1185">Reference proteome</keyword>
<protein>
    <submittedName>
        <fullName evidence="3">Uncharacterized protein</fullName>
    </submittedName>
</protein>
<dbReference type="PROSITE" id="PS00598">
    <property type="entry name" value="CHROMO_1"/>
    <property type="match status" value="1"/>
</dbReference>
<gene>
    <name evidence="3" type="ORF">PACLA_8A082175</name>
</gene>
<evidence type="ECO:0000256" key="2">
    <source>
        <dbReference type="ARBA" id="ARBA00023242"/>
    </source>
</evidence>
<dbReference type="GO" id="GO:0005634">
    <property type="term" value="C:nucleus"/>
    <property type="evidence" value="ECO:0007669"/>
    <property type="project" value="UniProtKB-SubCell"/>
</dbReference>
<evidence type="ECO:0000313" key="4">
    <source>
        <dbReference type="Proteomes" id="UP001152795"/>
    </source>
</evidence>
<dbReference type="SUPFAM" id="SSF54160">
    <property type="entry name" value="Chromo domain-like"/>
    <property type="match status" value="1"/>
</dbReference>
<dbReference type="OrthoDB" id="1918685at2759"/>
<dbReference type="PROSITE" id="PS50013">
    <property type="entry name" value="CHROMO_2"/>
    <property type="match status" value="1"/>
</dbReference>